<dbReference type="PROSITE" id="PS00213">
    <property type="entry name" value="LIPOCALIN"/>
    <property type="match status" value="1"/>
</dbReference>
<evidence type="ECO:0000259" key="3">
    <source>
        <dbReference type="Pfam" id="PF08212"/>
    </source>
</evidence>
<reference evidence="5" key="2">
    <citation type="submission" date="2021-04" db="EMBL/GenBank/DDBJ databases">
        <title>Taxonomy of Flavobacteriaceae bacterium ZY171143.</title>
        <authorList>
            <person name="Li F."/>
        </authorList>
    </citation>
    <scope>NUCLEOTIDE SEQUENCE [LARGE SCALE GENOMIC DNA]</scope>
    <source>
        <strain evidence="5">ZY171143</strain>
    </source>
</reference>
<gene>
    <name evidence="4" type="ORF">J9309_12850</name>
</gene>
<dbReference type="InterPro" id="IPR002446">
    <property type="entry name" value="Lipocalin_bac"/>
</dbReference>
<dbReference type="SUPFAM" id="SSF50814">
    <property type="entry name" value="Lipocalins"/>
    <property type="match status" value="1"/>
</dbReference>
<dbReference type="RefSeq" id="WP_230476283.1">
    <property type="nucleotide sequence ID" value="NZ_CP072842.1"/>
</dbReference>
<organism evidence="4 5">
    <name type="scientific">Faecalibacter bovis</name>
    <dbReference type="NCBI Taxonomy" id="2898187"/>
    <lineage>
        <taxon>Bacteria</taxon>
        <taxon>Pseudomonadati</taxon>
        <taxon>Bacteroidota</taxon>
        <taxon>Flavobacteriia</taxon>
        <taxon>Flavobacteriales</taxon>
        <taxon>Weeksellaceae</taxon>
        <taxon>Faecalibacter</taxon>
    </lineage>
</organism>
<dbReference type="InterPro" id="IPR047202">
    <property type="entry name" value="Lipocalin_Blc-like_dom"/>
</dbReference>
<evidence type="ECO:0000313" key="5">
    <source>
        <dbReference type="Proteomes" id="UP000672011"/>
    </source>
</evidence>
<dbReference type="Proteomes" id="UP000672011">
    <property type="component" value="Chromosome"/>
</dbReference>
<protein>
    <submittedName>
        <fullName evidence="4">Lipocalin family protein</fullName>
    </submittedName>
</protein>
<dbReference type="Pfam" id="PF08212">
    <property type="entry name" value="Lipocalin_2"/>
    <property type="match status" value="1"/>
</dbReference>
<comment type="similarity">
    <text evidence="1 2">Belongs to the calycin superfamily. Lipocalin family.</text>
</comment>
<sequence length="178" mass="20694">MKYKNMALAGIALGAAAYFVKSRTNKNLAFEVVPNFDIEKYLGLWYEIARMDFYWEKDKSNTTARYLLNEDGTIQVINRGYDEKKKEWKKSKGVATQVKQGYGKLKVSFFGPLSSPYNIIDLDDDYKYAMIAGKNTDYLWILSREKQIPDDIKTRFLNKAESLGYEIDQLVWPSHDKI</sequence>
<dbReference type="PANTHER" id="PTHR10612:SF34">
    <property type="entry name" value="APOLIPOPROTEIN D"/>
    <property type="match status" value="1"/>
</dbReference>
<dbReference type="InterPro" id="IPR000566">
    <property type="entry name" value="Lipocln_cytosolic_FA-bd_dom"/>
</dbReference>
<dbReference type="InterPro" id="IPR022272">
    <property type="entry name" value="Lipocalin_CS"/>
</dbReference>
<feature type="domain" description="Lipocalin/cytosolic fatty-acid binding" evidence="3">
    <location>
        <begin position="36"/>
        <end position="174"/>
    </location>
</feature>
<name>A0ABX7XCS3_9FLAO</name>
<dbReference type="InterPro" id="IPR022271">
    <property type="entry name" value="Lipocalin_ApoD"/>
</dbReference>
<dbReference type="EMBL" id="CP072842">
    <property type="protein sequence ID" value="QTV05640.1"/>
    <property type="molecule type" value="Genomic_DNA"/>
</dbReference>
<dbReference type="PRINTS" id="PR01171">
    <property type="entry name" value="BCTLIPOCALIN"/>
</dbReference>
<evidence type="ECO:0000256" key="1">
    <source>
        <dbReference type="ARBA" id="ARBA00006889"/>
    </source>
</evidence>
<proteinExistence type="inferred from homology"/>
<evidence type="ECO:0000313" key="4">
    <source>
        <dbReference type="EMBL" id="QTV05640.1"/>
    </source>
</evidence>
<accession>A0ABX7XCS3</accession>
<dbReference type="PANTHER" id="PTHR10612">
    <property type="entry name" value="APOLIPOPROTEIN D"/>
    <property type="match status" value="1"/>
</dbReference>
<dbReference type="PIRSF" id="PIRSF036893">
    <property type="entry name" value="Lipocalin_ApoD"/>
    <property type="match status" value="1"/>
</dbReference>
<keyword evidence="5" id="KW-1185">Reference proteome</keyword>
<dbReference type="Gene3D" id="2.40.128.20">
    <property type="match status" value="1"/>
</dbReference>
<reference evidence="4 5" key="1">
    <citation type="journal article" date="2021" name="Int. J. Syst. Evol. Microbiol.">
        <title>Faecalibacter bovis sp. nov., isolated from cow faeces.</title>
        <authorList>
            <person name="Li F."/>
            <person name="Zhao W."/>
            <person name="Hong Q."/>
            <person name="Shao Q."/>
            <person name="Song J."/>
            <person name="Yang S."/>
        </authorList>
    </citation>
    <scope>NUCLEOTIDE SEQUENCE [LARGE SCALE GENOMIC DNA]</scope>
    <source>
        <strain evidence="4 5">ZY171143</strain>
    </source>
</reference>
<dbReference type="InterPro" id="IPR012674">
    <property type="entry name" value="Calycin"/>
</dbReference>
<dbReference type="CDD" id="cd19438">
    <property type="entry name" value="lipocalin_Blc-like"/>
    <property type="match status" value="1"/>
</dbReference>
<evidence type="ECO:0000256" key="2">
    <source>
        <dbReference type="PIRNR" id="PIRNR036893"/>
    </source>
</evidence>